<reference evidence="8" key="2">
    <citation type="submission" date="2015-06" db="UniProtKB">
        <authorList>
            <consortium name="EnsemblMetazoa"/>
        </authorList>
    </citation>
    <scope>IDENTIFICATION</scope>
</reference>
<evidence type="ECO:0000256" key="3">
    <source>
        <dbReference type="ARBA" id="ARBA00022737"/>
    </source>
</evidence>
<dbReference type="Gene3D" id="2.60.40.10">
    <property type="entry name" value="Immunoglobulins"/>
    <property type="match status" value="1"/>
</dbReference>
<keyword evidence="5" id="KW-0325">Glycoprotein</keyword>
<dbReference type="PROSITE" id="PS50835">
    <property type="entry name" value="IG_LIKE"/>
    <property type="match status" value="1"/>
</dbReference>
<evidence type="ECO:0000256" key="4">
    <source>
        <dbReference type="ARBA" id="ARBA00023157"/>
    </source>
</evidence>
<dbReference type="Pfam" id="PF13306">
    <property type="entry name" value="LRR_5"/>
    <property type="match status" value="1"/>
</dbReference>
<dbReference type="Pfam" id="PF07679">
    <property type="entry name" value="I-set"/>
    <property type="match status" value="1"/>
</dbReference>
<dbReference type="PANTHER" id="PTHR45842">
    <property type="entry name" value="SYNAPTIC ADHESION-LIKE MOLECULE SALM"/>
    <property type="match status" value="1"/>
</dbReference>
<dbReference type="InterPro" id="IPR026906">
    <property type="entry name" value="LRR_5"/>
</dbReference>
<protein>
    <recommendedName>
        <fullName evidence="7">Ig-like domain-containing protein</fullName>
    </recommendedName>
</protein>
<reference evidence="9" key="1">
    <citation type="submission" date="2011-08" db="EMBL/GenBank/DDBJ databases">
        <authorList>
            <person name="Rombauts S."/>
        </authorList>
    </citation>
    <scope>NUCLEOTIDE SEQUENCE</scope>
    <source>
        <strain evidence="9">London</strain>
    </source>
</reference>
<dbReference type="InterPro" id="IPR003598">
    <property type="entry name" value="Ig_sub2"/>
</dbReference>
<dbReference type="eggNOG" id="KOG0619">
    <property type="taxonomic scope" value="Eukaryota"/>
</dbReference>
<dbReference type="FunFam" id="3.80.10.10:FF:001164">
    <property type="entry name" value="GH01279p"/>
    <property type="match status" value="1"/>
</dbReference>
<dbReference type="EnsemblMetazoa" id="tetur06g04050.1">
    <property type="protein sequence ID" value="tetur06g04050.1"/>
    <property type="gene ID" value="tetur06g04050"/>
</dbReference>
<evidence type="ECO:0000259" key="7">
    <source>
        <dbReference type="PROSITE" id="PS50835"/>
    </source>
</evidence>
<dbReference type="PROSITE" id="PS51450">
    <property type="entry name" value="LRR"/>
    <property type="match status" value="4"/>
</dbReference>
<dbReference type="InterPro" id="IPR003599">
    <property type="entry name" value="Ig_sub"/>
</dbReference>
<keyword evidence="9" id="KW-1185">Reference proteome</keyword>
<name>T1K7F6_TETUR</name>
<dbReference type="InterPro" id="IPR013098">
    <property type="entry name" value="Ig_I-set"/>
</dbReference>
<proteinExistence type="predicted"/>
<dbReference type="EMBL" id="CAEY01001805">
    <property type="status" value="NOT_ANNOTATED_CDS"/>
    <property type="molecule type" value="Genomic_DNA"/>
</dbReference>
<keyword evidence="1" id="KW-0433">Leucine-rich repeat</keyword>
<dbReference type="InterPro" id="IPR050467">
    <property type="entry name" value="LRFN"/>
</dbReference>
<dbReference type="InterPro" id="IPR036179">
    <property type="entry name" value="Ig-like_dom_sf"/>
</dbReference>
<evidence type="ECO:0000256" key="2">
    <source>
        <dbReference type="ARBA" id="ARBA00022729"/>
    </source>
</evidence>
<dbReference type="SUPFAM" id="SSF52058">
    <property type="entry name" value="L domain-like"/>
    <property type="match status" value="1"/>
</dbReference>
<dbReference type="InterPro" id="IPR003591">
    <property type="entry name" value="Leu-rich_rpt_typical-subtyp"/>
</dbReference>
<evidence type="ECO:0000256" key="5">
    <source>
        <dbReference type="ARBA" id="ARBA00023180"/>
    </source>
</evidence>
<dbReference type="AlphaFoldDB" id="T1K7F6"/>
<dbReference type="FunFam" id="2.60.40.10:FF:000032">
    <property type="entry name" value="palladin isoform X1"/>
    <property type="match status" value="1"/>
</dbReference>
<dbReference type="PANTHER" id="PTHR45842:SF12">
    <property type="entry name" value="KEKKON 5, ISOFORM A"/>
    <property type="match status" value="1"/>
</dbReference>
<dbReference type="InterPro" id="IPR032675">
    <property type="entry name" value="LRR_dom_sf"/>
</dbReference>
<evidence type="ECO:0000313" key="9">
    <source>
        <dbReference type="Proteomes" id="UP000015104"/>
    </source>
</evidence>
<organism evidence="8 9">
    <name type="scientific">Tetranychus urticae</name>
    <name type="common">Two-spotted spider mite</name>
    <dbReference type="NCBI Taxonomy" id="32264"/>
    <lineage>
        <taxon>Eukaryota</taxon>
        <taxon>Metazoa</taxon>
        <taxon>Ecdysozoa</taxon>
        <taxon>Arthropoda</taxon>
        <taxon>Chelicerata</taxon>
        <taxon>Arachnida</taxon>
        <taxon>Acari</taxon>
        <taxon>Acariformes</taxon>
        <taxon>Trombidiformes</taxon>
        <taxon>Prostigmata</taxon>
        <taxon>Eleutherengona</taxon>
        <taxon>Raphignathae</taxon>
        <taxon>Tetranychoidea</taxon>
        <taxon>Tetranychidae</taxon>
        <taxon>Tetranychus</taxon>
    </lineage>
</organism>
<dbReference type="SMART" id="SM00365">
    <property type="entry name" value="LRR_SD22"/>
    <property type="match status" value="4"/>
</dbReference>
<keyword evidence="2" id="KW-0732">Signal</keyword>
<dbReference type="InterPro" id="IPR001611">
    <property type="entry name" value="Leu-rich_rpt"/>
</dbReference>
<sequence>MFFLLLNPTTCQSTWTRDNSTCPVQCKCSFNPSKWVNSTLRTVDCSLKGLKLSTYTRGDLNLPEHTQSLWLNGNRLNNLFYLSSFINPSNPDSLIELDLSHNSISSLGRSSYHHPFSTLTHLKYLNLSANGFKTLYPGVFRGLKRLERLEINSGSLMYLDEHAFDGLENLEQLYLQNNRIGSIFLELFQSIVNLHVLNLDGNSITHLTGGIFTSLNNLRHLSISRNSLHTLDDNSLVGLEMLETLDLSFNQLTKVPTIALQSLKRIKDVNLSGNRLTVLNTRDFVHLPVNRITVSYCKELTSIERMAFWDLPDLTQVNLTDNPKLRYIDNFAFTGTPRLNQVYLKNNCLPSLDSELVNNINNQKQHQGEPLTISLEANLLLCDCNLHYLHQCLNLGNPSKVLLINSDKLTCYHPANKTTLAIKDIDINAIPSECAPIIISTPPLSSNETIVLNGSIGDKVNLNCRAIGQPTPSITWILPSGDIFNESSSVGATSHVQLIKSTNQLRLNHLRLSDSGRYKCIAENRQGSVEVTFNLIVEHFKVQIWPLGISSTFVSVVWNGTSPLTSSLPQSFSPSEPSPLLASSLASPISSSVVSTLTSGSLPEYQILYKNEDDPSDRFEAISVGHYLRSYTIDHLEPRKRYKLCIAVRDSESHGSYIQLSCTLGFPGC</sequence>
<dbReference type="SMART" id="SM00409">
    <property type="entry name" value="IG"/>
    <property type="match status" value="1"/>
</dbReference>
<keyword evidence="3" id="KW-0677">Repeat</keyword>
<dbReference type="Pfam" id="PF13855">
    <property type="entry name" value="LRR_8"/>
    <property type="match status" value="2"/>
</dbReference>
<dbReference type="Proteomes" id="UP000015104">
    <property type="component" value="Unassembled WGS sequence"/>
</dbReference>
<accession>T1K7F6</accession>
<dbReference type="InterPro" id="IPR007110">
    <property type="entry name" value="Ig-like_dom"/>
</dbReference>
<dbReference type="SUPFAM" id="SSF48726">
    <property type="entry name" value="Immunoglobulin"/>
    <property type="match status" value="1"/>
</dbReference>
<dbReference type="STRING" id="32264.T1K7F6"/>
<dbReference type="InterPro" id="IPR036116">
    <property type="entry name" value="FN3_sf"/>
</dbReference>
<feature type="domain" description="Ig-like" evidence="7">
    <location>
        <begin position="436"/>
        <end position="532"/>
    </location>
</feature>
<dbReference type="HOGENOM" id="CLU_571523_0_0_1"/>
<evidence type="ECO:0000256" key="6">
    <source>
        <dbReference type="ARBA" id="ARBA00023319"/>
    </source>
</evidence>
<dbReference type="PRINTS" id="PR00019">
    <property type="entry name" value="LEURICHRPT"/>
</dbReference>
<dbReference type="SUPFAM" id="SSF49265">
    <property type="entry name" value="Fibronectin type III"/>
    <property type="match status" value="1"/>
</dbReference>
<keyword evidence="4" id="KW-1015">Disulfide bond</keyword>
<evidence type="ECO:0000313" key="8">
    <source>
        <dbReference type="EnsemblMetazoa" id="tetur06g04050.1"/>
    </source>
</evidence>
<dbReference type="Gene3D" id="3.80.10.10">
    <property type="entry name" value="Ribonuclease Inhibitor"/>
    <property type="match status" value="3"/>
</dbReference>
<dbReference type="SMART" id="SM00369">
    <property type="entry name" value="LRR_TYP"/>
    <property type="match status" value="9"/>
</dbReference>
<evidence type="ECO:0000256" key="1">
    <source>
        <dbReference type="ARBA" id="ARBA00022614"/>
    </source>
</evidence>
<dbReference type="SMART" id="SM00408">
    <property type="entry name" value="IGc2"/>
    <property type="match status" value="1"/>
</dbReference>
<keyword evidence="6" id="KW-0393">Immunoglobulin domain</keyword>
<dbReference type="InterPro" id="IPR013783">
    <property type="entry name" value="Ig-like_fold"/>
</dbReference>